<keyword evidence="1" id="KW-0732">Signal</keyword>
<proteinExistence type="predicted"/>
<evidence type="ECO:0000256" key="1">
    <source>
        <dbReference type="SAM" id="SignalP"/>
    </source>
</evidence>
<comment type="caution">
    <text evidence="2">The sequence shown here is derived from an EMBL/GenBank/DDBJ whole genome shotgun (WGS) entry which is preliminary data.</text>
</comment>
<dbReference type="Proteomes" id="UP000444316">
    <property type="component" value="Unassembled WGS sequence"/>
</dbReference>
<feature type="signal peptide" evidence="1">
    <location>
        <begin position="1"/>
        <end position="21"/>
    </location>
</feature>
<protein>
    <recommendedName>
        <fullName evidence="4">DUF1311 domain-containing protein</fullName>
    </recommendedName>
</protein>
<evidence type="ECO:0000313" key="2">
    <source>
        <dbReference type="EMBL" id="MYN46721.1"/>
    </source>
</evidence>
<reference evidence="2" key="1">
    <citation type="submission" date="2019-12" db="EMBL/GenBank/DDBJ databases">
        <title>Novel species isolated from a subtropical stream in China.</title>
        <authorList>
            <person name="Lu H."/>
        </authorList>
    </citation>
    <scope>NUCLEOTIDE SEQUENCE [LARGE SCALE GENOMIC DNA]</scope>
    <source>
        <strain evidence="2">FT93W</strain>
    </source>
</reference>
<name>A0A845I471_9BURK</name>
<sequence length="140" mass="16258">MMRVIRNLIGVLLGMVTLCHAATDPECLKHLGGAFGDVECFNGLSIELKKENQVLVKEISASIPSGNKNRNLVKDYLRHQEKGRDFCELSRQSLTNWKREVKAKNPRYYDYDVAYYECLYLLVEQENRFLKNLSKNVDQR</sequence>
<accession>A0A845I471</accession>
<organism evidence="2 3">
    <name type="scientific">Duganella fentianensis</name>
    <dbReference type="NCBI Taxonomy" id="2692177"/>
    <lineage>
        <taxon>Bacteria</taxon>
        <taxon>Pseudomonadati</taxon>
        <taxon>Pseudomonadota</taxon>
        <taxon>Betaproteobacteria</taxon>
        <taxon>Burkholderiales</taxon>
        <taxon>Oxalobacteraceae</taxon>
        <taxon>Telluria group</taxon>
        <taxon>Duganella</taxon>
    </lineage>
</organism>
<evidence type="ECO:0008006" key="4">
    <source>
        <dbReference type="Google" id="ProtNLM"/>
    </source>
</evidence>
<feature type="chain" id="PRO_5032811178" description="DUF1311 domain-containing protein" evidence="1">
    <location>
        <begin position="22"/>
        <end position="140"/>
    </location>
</feature>
<dbReference type="EMBL" id="WWCL01000003">
    <property type="protein sequence ID" value="MYN46721.1"/>
    <property type="molecule type" value="Genomic_DNA"/>
</dbReference>
<gene>
    <name evidence="2" type="ORF">GTP23_16865</name>
</gene>
<dbReference type="AlphaFoldDB" id="A0A845I471"/>
<dbReference type="RefSeq" id="WP_161036170.1">
    <property type="nucleotide sequence ID" value="NZ_WWCL01000003.1"/>
</dbReference>
<keyword evidence="3" id="KW-1185">Reference proteome</keyword>
<evidence type="ECO:0000313" key="3">
    <source>
        <dbReference type="Proteomes" id="UP000444316"/>
    </source>
</evidence>